<keyword evidence="2" id="KW-0520">NAD</keyword>
<dbReference type="AlphaFoldDB" id="A0A9X1S462"/>
<dbReference type="InterPro" id="IPR002938">
    <property type="entry name" value="FAD-bd"/>
</dbReference>
<protein>
    <submittedName>
        <fullName evidence="5">FAD-dependent oxidoreductase</fullName>
    </submittedName>
</protein>
<evidence type="ECO:0000259" key="3">
    <source>
        <dbReference type="Pfam" id="PF00561"/>
    </source>
</evidence>
<reference evidence="5" key="1">
    <citation type="submission" date="2021-04" db="EMBL/GenBank/DDBJ databases">
        <title>Microbacterium tenobrionis sp. nov. and Microbacterium allomyrinae sp. nov., isolated from larvae of Tenobrio molitor and Allomyrina dichotoma, respectively.</title>
        <authorList>
            <person name="Lee S.D."/>
        </authorList>
    </citation>
    <scope>NUCLEOTIDE SEQUENCE</scope>
    <source>
        <strain evidence="5">BWT-G7</strain>
    </source>
</reference>
<dbReference type="InterPro" id="IPR036188">
    <property type="entry name" value="FAD/NAD-bd_sf"/>
</dbReference>
<dbReference type="EMBL" id="JAGTTN010000004">
    <property type="protein sequence ID" value="MCC2033192.1"/>
    <property type="molecule type" value="Genomic_DNA"/>
</dbReference>
<feature type="domain" description="AB hydrolase-1" evidence="3">
    <location>
        <begin position="448"/>
        <end position="610"/>
    </location>
</feature>
<accession>A0A9X1S462</accession>
<dbReference type="Gene3D" id="3.30.70.2450">
    <property type="match status" value="1"/>
</dbReference>
<dbReference type="Pfam" id="PF01494">
    <property type="entry name" value="FAD_binding_3"/>
    <property type="match status" value="1"/>
</dbReference>
<dbReference type="Gene3D" id="3.40.50.1820">
    <property type="entry name" value="alpha/beta hydrolase"/>
    <property type="match status" value="1"/>
</dbReference>
<keyword evidence="6" id="KW-1185">Reference proteome</keyword>
<gene>
    <name evidence="5" type="ORF">KEC57_13480</name>
</gene>
<comment type="caution">
    <text evidence="5">The sequence shown here is derived from an EMBL/GenBank/DDBJ whole genome shotgun (WGS) entry which is preliminary data.</text>
</comment>
<dbReference type="PRINTS" id="PR00420">
    <property type="entry name" value="RNGMNOXGNASE"/>
</dbReference>
<name>A0A9X1S462_9MICO</name>
<keyword evidence="1" id="KW-0560">Oxidoreductase</keyword>
<dbReference type="Pfam" id="PF00561">
    <property type="entry name" value="Abhydrolase_1"/>
    <property type="match status" value="1"/>
</dbReference>
<feature type="domain" description="FAD-binding" evidence="4">
    <location>
        <begin position="3"/>
        <end position="338"/>
    </location>
</feature>
<dbReference type="GO" id="GO:0016491">
    <property type="term" value="F:oxidoreductase activity"/>
    <property type="evidence" value="ECO:0007669"/>
    <property type="project" value="UniProtKB-KW"/>
</dbReference>
<dbReference type="InterPro" id="IPR029058">
    <property type="entry name" value="AB_hydrolase_fold"/>
</dbReference>
<sequence length="738" mass="78133">MPDTQIAIVGGGPVGLTLALFLARAGVQVTVLERDAEINRSPRAMVYLNTVLPELDEIGLLDEMKNRGVVDREGLTLHVPATGEVIRVSNEALDGVSSHPFNIHLGQGDFCQIATEKLALLPNVRVVRGADVVAVAQDAEEVRVDYIAEGAGETLTARYLVGADGARSAVRTAIGAELVGTTWPDRFVATNVRFDFRSRGFGSSNMYVDPEIGCIVAEITADGLWRCTYQEPGDLDEATVAERIPAFYARLLGRDAVVDVVDYRPYRIHQRRASALHDGRIVLAGDAAHLTNPTGGLGLTTGLTDVYLLQEALIAILQNGADEGVLALYARARAKVFDEFTSPSAVQFKTMVYDTGADHVEAVVAPLRAAAAVTEGQRAVLLGLGAVRSPSLRRSLNPPHRAESPAVTIRRGSFWIPGEPVPTPFGTVQRGPLFVEWEAPETVTKPFPLVLVHGGGGQMTDWRVTADGRPGWVDRFVADGYAVYLVDRPGHGRSPHHPAVLGEPGLPAGYESATAVFMTPQLADAHTQWPWRRTPDGDEMQQFVASSGFIAADFAAASELEAERLAQLLDITGEAVLVTHSLGANAGWLAANRRPGVIAAIVAIEPLGPPFVKVPGIGELAWGITAIPVTTEPPTHSPEGLGGPASPRIIGLDVPVAVLTAPASPLSPAGPAMVEFLTAVGARAELIRLEDRGIDGNGHGVMMEANSDEAIVPVLEWLAQNVSSGTAAAPAQAMAPMA</sequence>
<evidence type="ECO:0000313" key="6">
    <source>
        <dbReference type="Proteomes" id="UP001139354"/>
    </source>
</evidence>
<dbReference type="InterPro" id="IPR050631">
    <property type="entry name" value="PheA/TfdB_FAD_monoxygenase"/>
</dbReference>
<dbReference type="SUPFAM" id="SSF51905">
    <property type="entry name" value="FAD/NAD(P)-binding domain"/>
    <property type="match status" value="1"/>
</dbReference>
<dbReference type="InterPro" id="IPR000073">
    <property type="entry name" value="AB_hydrolase_1"/>
</dbReference>
<dbReference type="GO" id="GO:0071949">
    <property type="term" value="F:FAD binding"/>
    <property type="evidence" value="ECO:0007669"/>
    <property type="project" value="InterPro"/>
</dbReference>
<dbReference type="Proteomes" id="UP001139354">
    <property type="component" value="Unassembled WGS sequence"/>
</dbReference>
<evidence type="ECO:0000256" key="1">
    <source>
        <dbReference type="ARBA" id="ARBA00023002"/>
    </source>
</evidence>
<evidence type="ECO:0000259" key="4">
    <source>
        <dbReference type="Pfam" id="PF01494"/>
    </source>
</evidence>
<evidence type="ECO:0000256" key="2">
    <source>
        <dbReference type="ARBA" id="ARBA00023027"/>
    </source>
</evidence>
<proteinExistence type="predicted"/>
<dbReference type="PANTHER" id="PTHR43476:SF4">
    <property type="entry name" value="BLR0106 PROTEIN"/>
    <property type="match status" value="1"/>
</dbReference>
<dbReference type="PANTHER" id="PTHR43476">
    <property type="entry name" value="3-(3-HYDROXY-PHENYL)PROPIONATE/3-HYDROXYCINNAMIC ACID HYDROXYLASE"/>
    <property type="match status" value="1"/>
</dbReference>
<dbReference type="SUPFAM" id="SSF53474">
    <property type="entry name" value="alpha/beta-Hydrolases"/>
    <property type="match status" value="1"/>
</dbReference>
<dbReference type="Gene3D" id="3.50.50.60">
    <property type="entry name" value="FAD/NAD(P)-binding domain"/>
    <property type="match status" value="1"/>
</dbReference>
<evidence type="ECO:0000313" key="5">
    <source>
        <dbReference type="EMBL" id="MCC2033192.1"/>
    </source>
</evidence>
<organism evidence="5 6">
    <name type="scientific">Microbacterium allomyrinae</name>
    <dbReference type="NCBI Taxonomy" id="2830666"/>
    <lineage>
        <taxon>Bacteria</taxon>
        <taxon>Bacillati</taxon>
        <taxon>Actinomycetota</taxon>
        <taxon>Actinomycetes</taxon>
        <taxon>Micrococcales</taxon>
        <taxon>Microbacteriaceae</taxon>
        <taxon>Microbacterium</taxon>
    </lineage>
</organism>